<gene>
    <name evidence="5" type="ORF">GCM10008905_28350</name>
</gene>
<feature type="domain" description="AMP-dependent synthetase/ligase" evidence="3">
    <location>
        <begin position="15"/>
        <end position="383"/>
    </location>
</feature>
<evidence type="ECO:0000256" key="2">
    <source>
        <dbReference type="ARBA" id="ARBA00022598"/>
    </source>
</evidence>
<dbReference type="Pfam" id="PF13193">
    <property type="entry name" value="AMP-binding_C"/>
    <property type="match status" value="1"/>
</dbReference>
<reference evidence="5 6" key="1">
    <citation type="journal article" date="2019" name="Int. J. Syst. Evol. Microbiol.">
        <title>The Global Catalogue of Microorganisms (GCM) 10K type strain sequencing project: providing services to taxonomists for standard genome sequencing and annotation.</title>
        <authorList>
            <consortium name="The Broad Institute Genomics Platform"/>
            <consortium name="The Broad Institute Genome Sequencing Center for Infectious Disease"/>
            <person name="Wu L."/>
            <person name="Ma J."/>
        </authorList>
    </citation>
    <scope>NUCLEOTIDE SEQUENCE [LARGE SCALE GENOMIC DNA]</scope>
    <source>
        <strain evidence="5 6">JCM 1405</strain>
    </source>
</reference>
<dbReference type="InterPro" id="IPR000873">
    <property type="entry name" value="AMP-dep_synth/lig_dom"/>
</dbReference>
<evidence type="ECO:0000256" key="1">
    <source>
        <dbReference type="ARBA" id="ARBA00006432"/>
    </source>
</evidence>
<dbReference type="SUPFAM" id="SSF56801">
    <property type="entry name" value="Acetyl-CoA synthetase-like"/>
    <property type="match status" value="1"/>
</dbReference>
<comment type="caution">
    <text evidence="5">The sequence shown here is derived from an EMBL/GenBank/DDBJ whole genome shotgun (WGS) entry which is preliminary data.</text>
</comment>
<comment type="similarity">
    <text evidence="1">Belongs to the ATP-dependent AMP-binding enzyme family.</text>
</comment>
<name>A0ABN1J5C0_9CLOT</name>
<dbReference type="PROSITE" id="PS00455">
    <property type="entry name" value="AMP_BINDING"/>
    <property type="match status" value="1"/>
</dbReference>
<keyword evidence="2 5" id="KW-0436">Ligase</keyword>
<dbReference type="PANTHER" id="PTHR43201:SF5">
    <property type="entry name" value="MEDIUM-CHAIN ACYL-COA LIGASE ACSF2, MITOCHONDRIAL"/>
    <property type="match status" value="1"/>
</dbReference>
<dbReference type="PANTHER" id="PTHR43201">
    <property type="entry name" value="ACYL-COA SYNTHETASE"/>
    <property type="match status" value="1"/>
</dbReference>
<keyword evidence="6" id="KW-1185">Reference proteome</keyword>
<dbReference type="InterPro" id="IPR020845">
    <property type="entry name" value="AMP-binding_CS"/>
</dbReference>
<dbReference type="Proteomes" id="UP001500339">
    <property type="component" value="Unassembled WGS sequence"/>
</dbReference>
<dbReference type="EMBL" id="BAAACF010000006">
    <property type="protein sequence ID" value="GAA0728951.1"/>
    <property type="molecule type" value="Genomic_DNA"/>
</dbReference>
<organism evidence="5 6">
    <name type="scientific">Clostridium malenominatum</name>
    <dbReference type="NCBI Taxonomy" id="1539"/>
    <lineage>
        <taxon>Bacteria</taxon>
        <taxon>Bacillati</taxon>
        <taxon>Bacillota</taxon>
        <taxon>Clostridia</taxon>
        <taxon>Eubacteriales</taxon>
        <taxon>Clostridiaceae</taxon>
        <taxon>Clostridium</taxon>
    </lineage>
</organism>
<dbReference type="RefSeq" id="WP_343770716.1">
    <property type="nucleotide sequence ID" value="NZ_BAAACF010000006.1"/>
</dbReference>
<dbReference type="InterPro" id="IPR025110">
    <property type="entry name" value="AMP-bd_C"/>
</dbReference>
<sequence>MLLTECDWLGDIIGHRAKLSPDKEGILDLDNNINYTFSHLNDRANRLANFMSEQCGIRKGDRVAFISRNRIEMFDGIFACGKLGAVFVPYNLRLSAEELILLMNNEEPKALFFEDLFSPVVHQLKNNINTINKYVVLPNDDLNSNDVNYNEVIKYENNAPVKCKDLKLEDIYLLIHTGGTTGLPKGAMISHRAVLSNAMNNIVDWGLSPKDRVHLILPLFHTGGWNILTLGLLMVGGELLINKDFTPKLSLKVINDYKTNYVFGAATIFRMMYEQPEFHTTDWSSVRWVMSGAAPTPVQVMEKFWEKGVKICSGYGLTEGGPMNLGTPVNFITLEKIKEKYASVGKPFYFTIAKIVDDNDNEVEPGNTGELIFTGPQIFSGYWKNQEETNKTLRNGWVYTGDMAIMDMEGYISIVGRKKNIYISGGENVFPAEIEKILYQINEIHECCVIGVPDEKWGEVGKAVISLKEGMTLSKSQIIEFLNTKLAHYKVPKYVTFVEEVPKNSVGKIVSQEVIKKYGKPED</sequence>
<dbReference type="GO" id="GO:0016874">
    <property type="term" value="F:ligase activity"/>
    <property type="evidence" value="ECO:0007669"/>
    <property type="project" value="UniProtKB-KW"/>
</dbReference>
<proteinExistence type="inferred from homology"/>
<dbReference type="InterPro" id="IPR042099">
    <property type="entry name" value="ANL_N_sf"/>
</dbReference>
<protein>
    <submittedName>
        <fullName evidence="5">Long-chain fatty acid--CoA ligase</fullName>
    </submittedName>
</protein>
<dbReference type="Gene3D" id="3.40.50.12780">
    <property type="entry name" value="N-terminal domain of ligase-like"/>
    <property type="match status" value="1"/>
</dbReference>
<evidence type="ECO:0000259" key="4">
    <source>
        <dbReference type="Pfam" id="PF13193"/>
    </source>
</evidence>
<evidence type="ECO:0000259" key="3">
    <source>
        <dbReference type="Pfam" id="PF00501"/>
    </source>
</evidence>
<dbReference type="InterPro" id="IPR045851">
    <property type="entry name" value="AMP-bd_C_sf"/>
</dbReference>
<accession>A0ABN1J5C0</accession>
<dbReference type="Gene3D" id="3.30.300.30">
    <property type="match status" value="1"/>
</dbReference>
<evidence type="ECO:0000313" key="5">
    <source>
        <dbReference type="EMBL" id="GAA0728951.1"/>
    </source>
</evidence>
<feature type="domain" description="AMP-binding enzyme C-terminal" evidence="4">
    <location>
        <begin position="433"/>
        <end position="508"/>
    </location>
</feature>
<dbReference type="Pfam" id="PF00501">
    <property type="entry name" value="AMP-binding"/>
    <property type="match status" value="1"/>
</dbReference>
<evidence type="ECO:0000313" key="6">
    <source>
        <dbReference type="Proteomes" id="UP001500339"/>
    </source>
</evidence>